<keyword evidence="2" id="KW-1185">Reference proteome</keyword>
<evidence type="ECO:0000313" key="1">
    <source>
        <dbReference type="EMBL" id="CAL1708376.1"/>
    </source>
</evidence>
<evidence type="ECO:0000313" key="2">
    <source>
        <dbReference type="Proteomes" id="UP001497453"/>
    </source>
</evidence>
<reference evidence="2" key="1">
    <citation type="submission" date="2024-04" db="EMBL/GenBank/DDBJ databases">
        <authorList>
            <person name="Shaw F."/>
            <person name="Minotto A."/>
        </authorList>
    </citation>
    <scope>NUCLEOTIDE SEQUENCE [LARGE SCALE GENOMIC DNA]</scope>
</reference>
<protein>
    <submittedName>
        <fullName evidence="1">Uncharacterized protein</fullName>
    </submittedName>
</protein>
<organism evidence="1 2">
    <name type="scientific">Somion occarium</name>
    <dbReference type="NCBI Taxonomy" id="3059160"/>
    <lineage>
        <taxon>Eukaryota</taxon>
        <taxon>Fungi</taxon>
        <taxon>Dikarya</taxon>
        <taxon>Basidiomycota</taxon>
        <taxon>Agaricomycotina</taxon>
        <taxon>Agaricomycetes</taxon>
        <taxon>Polyporales</taxon>
        <taxon>Cerrenaceae</taxon>
        <taxon>Somion</taxon>
    </lineage>
</organism>
<proteinExistence type="predicted"/>
<dbReference type="Proteomes" id="UP001497453">
    <property type="component" value="Chromosome 5"/>
</dbReference>
<gene>
    <name evidence="1" type="ORF">GFSPODELE1_LOCUS6830</name>
</gene>
<sequence length="79" mass="9067">MSSLPLSQISLPLRLWLRPNPRLFVHHTRFIPRNPHSTSGLHFHSSTLTFILLLKSIPRPLLRRGLTVADVESFDVMSL</sequence>
<dbReference type="EMBL" id="OZ037948">
    <property type="protein sequence ID" value="CAL1708376.1"/>
    <property type="molecule type" value="Genomic_DNA"/>
</dbReference>
<accession>A0ABP1DKM4</accession>
<name>A0ABP1DKM4_9APHY</name>